<keyword evidence="7" id="KW-1185">Reference proteome</keyword>
<dbReference type="PRINTS" id="PR00455">
    <property type="entry name" value="HTHTETR"/>
</dbReference>
<protein>
    <recommendedName>
        <fullName evidence="5">HTH tetR-type domain-containing protein</fullName>
    </recommendedName>
</protein>
<keyword evidence="2 4" id="KW-0238">DNA-binding</keyword>
<dbReference type="InterPro" id="IPR009057">
    <property type="entry name" value="Homeodomain-like_sf"/>
</dbReference>
<proteinExistence type="predicted"/>
<evidence type="ECO:0000256" key="2">
    <source>
        <dbReference type="ARBA" id="ARBA00023125"/>
    </source>
</evidence>
<dbReference type="Proteomes" id="UP001170379">
    <property type="component" value="Unassembled WGS sequence"/>
</dbReference>
<dbReference type="Gene3D" id="1.10.357.10">
    <property type="entry name" value="Tetracycline Repressor, domain 2"/>
    <property type="match status" value="1"/>
</dbReference>
<dbReference type="Pfam" id="PF00440">
    <property type="entry name" value="TetR_N"/>
    <property type="match status" value="1"/>
</dbReference>
<feature type="DNA-binding region" description="H-T-H motif" evidence="4">
    <location>
        <begin position="61"/>
        <end position="80"/>
    </location>
</feature>
<evidence type="ECO:0000313" key="7">
    <source>
        <dbReference type="Proteomes" id="UP001170379"/>
    </source>
</evidence>
<dbReference type="SUPFAM" id="SSF46689">
    <property type="entry name" value="Homeodomain-like"/>
    <property type="match status" value="1"/>
</dbReference>
<dbReference type="PROSITE" id="PS50977">
    <property type="entry name" value="HTH_TETR_2"/>
    <property type="match status" value="1"/>
</dbReference>
<dbReference type="InterPro" id="IPR050109">
    <property type="entry name" value="HTH-type_TetR-like_transc_reg"/>
</dbReference>
<organism evidence="6 7">
    <name type="scientific">Gulosibacter molinativorax</name>
    <dbReference type="NCBI Taxonomy" id="256821"/>
    <lineage>
        <taxon>Bacteria</taxon>
        <taxon>Bacillati</taxon>
        <taxon>Actinomycetota</taxon>
        <taxon>Actinomycetes</taxon>
        <taxon>Micrococcales</taxon>
        <taxon>Microbacteriaceae</taxon>
        <taxon>Gulosibacter</taxon>
    </lineage>
</organism>
<dbReference type="InterPro" id="IPR001647">
    <property type="entry name" value="HTH_TetR"/>
</dbReference>
<reference evidence="6" key="1">
    <citation type="submission" date="2018-03" db="EMBL/GenBank/DDBJ databases">
        <authorList>
            <person name="Nunes O.C."/>
            <person name="Lopes A.R."/>
            <person name="Froufe H."/>
            <person name="Munoz-Merida A."/>
            <person name="Barroso C."/>
            <person name="Egas C."/>
        </authorList>
    </citation>
    <scope>NUCLEOTIDE SEQUENCE</scope>
    <source>
        <strain evidence="6">ON4</strain>
    </source>
</reference>
<name>A0ABT7C6E9_9MICO</name>
<feature type="domain" description="HTH tetR-type" evidence="5">
    <location>
        <begin position="38"/>
        <end position="98"/>
    </location>
</feature>
<gene>
    <name evidence="6" type="ORF">C7K25_04360</name>
</gene>
<evidence type="ECO:0000259" key="5">
    <source>
        <dbReference type="PROSITE" id="PS50977"/>
    </source>
</evidence>
<dbReference type="EMBL" id="PXVD01000005">
    <property type="protein sequence ID" value="MDJ1370605.1"/>
    <property type="molecule type" value="Genomic_DNA"/>
</dbReference>
<comment type="caution">
    <text evidence="6">The sequence shown here is derived from an EMBL/GenBank/DDBJ whole genome shotgun (WGS) entry which is preliminary data.</text>
</comment>
<evidence type="ECO:0000313" key="6">
    <source>
        <dbReference type="EMBL" id="MDJ1370605.1"/>
    </source>
</evidence>
<evidence type="ECO:0000256" key="1">
    <source>
        <dbReference type="ARBA" id="ARBA00023015"/>
    </source>
</evidence>
<accession>A0ABT7C6E9</accession>
<dbReference type="PANTHER" id="PTHR30055:SF234">
    <property type="entry name" value="HTH-TYPE TRANSCRIPTIONAL REGULATOR BETI"/>
    <property type="match status" value="1"/>
</dbReference>
<evidence type="ECO:0000256" key="3">
    <source>
        <dbReference type="ARBA" id="ARBA00023163"/>
    </source>
</evidence>
<reference evidence="6" key="2">
    <citation type="journal article" date="2022" name="Sci. Rep.">
        <title>In silico prediction of the enzymes involved in the degradation of the herbicide molinate by Gulosibacter molinativorax ON4T.</title>
        <authorList>
            <person name="Lopes A.R."/>
            <person name="Bunin E."/>
            <person name="Viana A.T."/>
            <person name="Froufe H."/>
            <person name="Munoz-Merida A."/>
            <person name="Pinho D."/>
            <person name="Figueiredo J."/>
            <person name="Barroso C."/>
            <person name="Vaz-Moreira I."/>
            <person name="Bellanger X."/>
            <person name="Egas C."/>
            <person name="Nunes O.C."/>
        </authorList>
    </citation>
    <scope>NUCLEOTIDE SEQUENCE</scope>
    <source>
        <strain evidence="6">ON4</strain>
    </source>
</reference>
<evidence type="ECO:0000256" key="4">
    <source>
        <dbReference type="PROSITE-ProRule" id="PRU00335"/>
    </source>
</evidence>
<keyword evidence="1" id="KW-0805">Transcription regulation</keyword>
<sequence>MEHQACTPAPFALVQTCTTAYSVSVQTSDLSLRERNRADTWERIHNAAAELALELGWTATTIDMIATQAGISKRTFFNYFPSKEDAILGALEPSIPDAALAAFYKSDEDLIHRTVTLTLAVMRASYPHEAGRTRRQKLIQRMPELSSRLKHLSMGFERVIEPVVLGEVKRIGEETQQQFRNTPEDAAHALTLYALTIIRFAFTKNPASLSEEGDAAVSSAITIFREVIQSSTWLS</sequence>
<dbReference type="PANTHER" id="PTHR30055">
    <property type="entry name" value="HTH-TYPE TRANSCRIPTIONAL REGULATOR RUTR"/>
    <property type="match status" value="1"/>
</dbReference>
<keyword evidence="3" id="KW-0804">Transcription</keyword>